<reference evidence="1" key="1">
    <citation type="submission" date="2022-08" db="EMBL/GenBank/DDBJ databases">
        <title>Genome Sequence of Fusarium decemcellulare.</title>
        <authorList>
            <person name="Buettner E."/>
        </authorList>
    </citation>
    <scope>NUCLEOTIDE SEQUENCE</scope>
    <source>
        <strain evidence="1">Babe19</strain>
    </source>
</reference>
<organism evidence="1 2">
    <name type="scientific">Fusarium decemcellulare</name>
    <dbReference type="NCBI Taxonomy" id="57161"/>
    <lineage>
        <taxon>Eukaryota</taxon>
        <taxon>Fungi</taxon>
        <taxon>Dikarya</taxon>
        <taxon>Ascomycota</taxon>
        <taxon>Pezizomycotina</taxon>
        <taxon>Sordariomycetes</taxon>
        <taxon>Hypocreomycetidae</taxon>
        <taxon>Hypocreales</taxon>
        <taxon>Nectriaceae</taxon>
        <taxon>Fusarium</taxon>
        <taxon>Fusarium decemcellulare species complex</taxon>
    </lineage>
</organism>
<comment type="caution">
    <text evidence="1">The sequence shown here is derived from an EMBL/GenBank/DDBJ whole genome shotgun (WGS) entry which is preliminary data.</text>
</comment>
<dbReference type="Proteomes" id="UP001148629">
    <property type="component" value="Unassembled WGS sequence"/>
</dbReference>
<name>A0ACC1SW30_9HYPO</name>
<protein>
    <submittedName>
        <fullName evidence="1">Uncharacterized protein</fullName>
    </submittedName>
</protein>
<sequence>MPFKSKELLYYFFQVGHALDALLGISDECVVATTRDPSTLQNTMLISGLHYSWNKGDLSNFETTVLFHKTQSIRRINAWLDRTSRAEEVRLCAQHISALCFIECCLGNFAVAESHLNGLIAYLSVQQSDESDSDDFHNIETELVDRYLILAYTGVHSLKCCLNDFLVSCSGCQDDSPPSDSEESRRLIHEWHVRKSGLDLRLQALRIVPFFFSSVFTDKIPSDIDVCPTIKVLQDITYLHDARHTAESSEVAIASLWRMWNTSGTSRLLFMVFNAHIQSFSDRIQLPIGGRQPITSSWSGFCVAAGMYFCTVLGIWNRGFPFNSGLHRRMIKILQRDLQRSLSCLETVGKEGQALWFWKAFIGGLSLVHAKSDSCNKWLDVELSALIDKLQTWTVVLTVSIQESKETMPDLDTYTVGWICAIHTELVAAMGFLDDRHTEPVGAPANDNNSYTLGRIGQHNVVIATLPHGQYGQTSAASVGRDMVRTFRNVRVGLMVGIGGGVPTKHDIRLGDVVVSSPIRRSGGVIQYDYGTAMQGRGSVIKGTLNQPPLCILTAINTLSAEHEIDGHNLEEAIQEVLEKKPRLLKRFQRPNPDTDRLYKSDFVHADRDASCAAICSETNVVPRGERSSDEDNPKIHYGLIASGNQVMKDAIIRDRVSAEEDVLCFEMEAAGLSNHFPCVVIRGICDYSDSHKNDEWQGYAAMVAAAYAKELLLQISPKRVVAEGKIAEIEGLLTDVSEIKKEVKGWNDKSEREVILDWLTRVDYASQQNDFIHQREPGTGQWFLKSEKFRTWLKEPKAALFCPGMPGAGKTITTAIVIDHLYSEFENDSSTGIAFIYVSFQRRDEQGAGQLLASLLRQLARGLSPLPKVLESLYKKHETRKARPSIEELSQTLQAVIRLYSTTFIIIDALDECQTDDRKTFLSDIGILRNQTTANIFITSRPDLSLEGQLEGFSVQEICAHDDDVMSYIDSQTAKMILLSEHNVDLELDEKKNLKALIRGKVGKAVDGIFLLARFHLDSLQDKTTPNQILAGLKELPTGPQAYDESYGKTMIRIHHQGEGFRNLAKEVLTWLTFARRPLSPKELRHALGVRIGSSELDVGDLKGTDLMIRVCMGLVKIDKDYMTISLLHYTTLEYLQNNPGCLSSLSGSTPTGGLTPPKDKTIYEANENETAKAHGQREITTICATYLSFSVFKSGCCKTYDELKERLESNPFYDYAARNWGYHALEAGSSCGRVKEFLNSEANVAASGQTMMAPRSITWQSASVGINPSRMTALHLVANFGLHEEITRLWEDGIQPEEKDIFGRTPLSYAAEKGHEPVVKELLATGEVDPYSRDECDRTPLSYAAEQGHVSVARRLLESREVDLETKDAYEDDPEYRPWDGGRTSLSYAAEKGREEVVRLLLRTAGVDPDSQASGVWNNGRTPLSYAAEAGHEAIIRLLLATNRVHPDSLGSLYDRTPLSYAAEAGHSSVVSFLLSTKRVDPDSKAYDDKDDDDDDVDDEAGYYAGRTPLSLAAEGGHEAVINLLLATEAVEPDSKATGPLSGKTPLAYAAESGHDSIVRLLLSTKRVDPDSKITGTYLTGWTPLSFAVEAGHYSVVDLLLSTKRVDPDRKITSVSHTGWTPLLFATGSGDEAMAKLLLETKGVHPDSKIDDDDEEHAGSTPLSLAAKLGHGTIFRMLLEEDAVDPDSRDSTGRTPLSHAAEHGFEAAVKLLLAREEEVDPNSTDNDGHTALFYAMENGHKAVERLLRDRYGKDADLEDADSDDVDLDDADSEDIDMEDIDMEHHCIQN</sequence>
<keyword evidence="2" id="KW-1185">Reference proteome</keyword>
<evidence type="ECO:0000313" key="2">
    <source>
        <dbReference type="Proteomes" id="UP001148629"/>
    </source>
</evidence>
<dbReference type="EMBL" id="JANRMS010000074">
    <property type="protein sequence ID" value="KAJ3547601.1"/>
    <property type="molecule type" value="Genomic_DNA"/>
</dbReference>
<evidence type="ECO:0000313" key="1">
    <source>
        <dbReference type="EMBL" id="KAJ3547601.1"/>
    </source>
</evidence>
<gene>
    <name evidence="1" type="ORF">NM208_g1444</name>
</gene>
<accession>A0ACC1SW30</accession>
<proteinExistence type="predicted"/>